<gene>
    <name evidence="2" type="ORF">EVAR_39466_1</name>
</gene>
<feature type="region of interest" description="Disordered" evidence="1">
    <location>
        <begin position="14"/>
        <end position="126"/>
    </location>
</feature>
<organism evidence="2 3">
    <name type="scientific">Eumeta variegata</name>
    <name type="common">Bagworm moth</name>
    <name type="synonym">Eumeta japonica</name>
    <dbReference type="NCBI Taxonomy" id="151549"/>
    <lineage>
        <taxon>Eukaryota</taxon>
        <taxon>Metazoa</taxon>
        <taxon>Ecdysozoa</taxon>
        <taxon>Arthropoda</taxon>
        <taxon>Hexapoda</taxon>
        <taxon>Insecta</taxon>
        <taxon>Pterygota</taxon>
        <taxon>Neoptera</taxon>
        <taxon>Endopterygota</taxon>
        <taxon>Lepidoptera</taxon>
        <taxon>Glossata</taxon>
        <taxon>Ditrysia</taxon>
        <taxon>Tineoidea</taxon>
        <taxon>Psychidae</taxon>
        <taxon>Oiketicinae</taxon>
        <taxon>Eumeta</taxon>
    </lineage>
</organism>
<evidence type="ECO:0000313" key="3">
    <source>
        <dbReference type="Proteomes" id="UP000299102"/>
    </source>
</evidence>
<evidence type="ECO:0000313" key="2">
    <source>
        <dbReference type="EMBL" id="GBP44458.1"/>
    </source>
</evidence>
<evidence type="ECO:0000256" key="1">
    <source>
        <dbReference type="SAM" id="MobiDB-lite"/>
    </source>
</evidence>
<name>A0A4C1VZI7_EUMVA</name>
<keyword evidence="3" id="KW-1185">Reference proteome</keyword>
<protein>
    <submittedName>
        <fullName evidence="2">Uncharacterized protein</fullName>
    </submittedName>
</protein>
<feature type="compositionally biased region" description="Basic residues" evidence="1">
    <location>
        <begin position="101"/>
        <end position="119"/>
    </location>
</feature>
<comment type="caution">
    <text evidence="2">The sequence shown here is derived from an EMBL/GenBank/DDBJ whole genome shotgun (WGS) entry which is preliminary data.</text>
</comment>
<accession>A0A4C1VZI7</accession>
<reference evidence="2 3" key="1">
    <citation type="journal article" date="2019" name="Commun. Biol.">
        <title>The bagworm genome reveals a unique fibroin gene that provides high tensile strength.</title>
        <authorList>
            <person name="Kono N."/>
            <person name="Nakamura H."/>
            <person name="Ohtoshi R."/>
            <person name="Tomita M."/>
            <person name="Numata K."/>
            <person name="Arakawa K."/>
        </authorList>
    </citation>
    <scope>NUCLEOTIDE SEQUENCE [LARGE SCALE GENOMIC DNA]</scope>
</reference>
<dbReference type="Proteomes" id="UP000299102">
    <property type="component" value="Unassembled WGS sequence"/>
</dbReference>
<dbReference type="AlphaFoldDB" id="A0A4C1VZI7"/>
<sequence length="151" mass="16725">MKKYPAFGHLYRHRQTLSRRKGSEFRAARPRRVSSCQSAVVGAPRPRPPLHVAPLALRSVPPLETPTVATSLSGAARGPHAARPSRSRARGPGAGVLQAGRKSRASHSTRGRRRRRRRTALPSRPPARQLSYCLRFGELLSSFVLKKVNRL</sequence>
<feature type="compositionally biased region" description="Low complexity" evidence="1">
    <location>
        <begin position="73"/>
        <end position="82"/>
    </location>
</feature>
<dbReference type="EMBL" id="BGZK01000453">
    <property type="protein sequence ID" value="GBP44458.1"/>
    <property type="molecule type" value="Genomic_DNA"/>
</dbReference>
<proteinExistence type="predicted"/>